<protein>
    <submittedName>
        <fullName evidence="1">Uncharacterized protein</fullName>
    </submittedName>
</protein>
<dbReference type="Proteomes" id="UP000004664">
    <property type="component" value="Unassembled WGS sequence"/>
</dbReference>
<dbReference type="EMBL" id="JH109152">
    <property type="protein sequence ID" value="EGW23407.1"/>
    <property type="molecule type" value="Genomic_DNA"/>
</dbReference>
<sequence>MRAIAKSTLMKFWSQPERANSKGALQSGYAEAIKASRETPQEIEAQYWNCMAKIRWNGCTKRKKDKHLRAVVRRETYRYADLPGF</sequence>
<proteinExistence type="predicted"/>
<reference evidence="1 2" key="1">
    <citation type="submission" date="2011-06" db="EMBL/GenBank/DDBJ databases">
        <title>Genomic sequence of Methylobacter tundripaludum SV96.</title>
        <authorList>
            <consortium name="US DOE Joint Genome Institute"/>
            <person name="Lucas S."/>
            <person name="Han J."/>
            <person name="Lapidus A."/>
            <person name="Cheng J.-F."/>
            <person name="Goodwin L."/>
            <person name="Pitluck S."/>
            <person name="Held B."/>
            <person name="Detter J.C."/>
            <person name="Han C."/>
            <person name="Tapia R."/>
            <person name="Land M."/>
            <person name="Hauser L."/>
            <person name="Kyrpides N."/>
            <person name="Ivanova N."/>
            <person name="Ovchinnikova G."/>
            <person name="Pagani I."/>
            <person name="Klotz M.G."/>
            <person name="Dispirito A.A."/>
            <person name="Murrell J.C."/>
            <person name="Dunfield P."/>
            <person name="Kalyuzhnaya M.G."/>
            <person name="Svenning M."/>
            <person name="Trotsenko Y.A."/>
            <person name="Stein L.Y."/>
            <person name="Woyke T."/>
        </authorList>
    </citation>
    <scope>NUCLEOTIDE SEQUENCE [LARGE SCALE GENOMIC DNA]</scope>
    <source>
        <strain evidence="2">ATCC BAA-1195 / DSM 17260 / SV96</strain>
    </source>
</reference>
<evidence type="ECO:0000313" key="1">
    <source>
        <dbReference type="EMBL" id="EGW23407.1"/>
    </source>
</evidence>
<keyword evidence="2" id="KW-1185">Reference proteome</keyword>
<organism evidence="1 2">
    <name type="scientific">Methylobacter tundripaludum (strain ATCC BAA-1195 / DSM 17260 / SV96)</name>
    <dbReference type="NCBI Taxonomy" id="697282"/>
    <lineage>
        <taxon>Bacteria</taxon>
        <taxon>Pseudomonadati</taxon>
        <taxon>Pseudomonadota</taxon>
        <taxon>Gammaproteobacteria</taxon>
        <taxon>Methylococcales</taxon>
        <taxon>Methylococcaceae</taxon>
        <taxon>Methylobacter</taxon>
    </lineage>
</organism>
<gene>
    <name evidence="1" type="ORF">Mettu_2258</name>
</gene>
<evidence type="ECO:0000313" key="2">
    <source>
        <dbReference type="Proteomes" id="UP000004664"/>
    </source>
</evidence>
<name>G3IXJ8_METTV</name>
<dbReference type="HOGENOM" id="CLU_2508949_0_0_6"/>
<accession>G3IXJ8</accession>
<dbReference type="AlphaFoldDB" id="G3IXJ8"/>